<keyword evidence="7" id="KW-0067">ATP-binding</keyword>
<dbReference type="Pfam" id="PF00271">
    <property type="entry name" value="Helicase_C"/>
    <property type="match status" value="1"/>
</dbReference>
<evidence type="ECO:0000256" key="3">
    <source>
        <dbReference type="ARBA" id="ARBA00023235"/>
    </source>
</evidence>
<reference evidence="7 8" key="1">
    <citation type="journal article" date="2021" name="Sci. Rep.">
        <title>The distribution of antibiotic resistance genes in chicken gut microbiota commensals.</title>
        <authorList>
            <person name="Juricova H."/>
            <person name="Matiasovicova J."/>
            <person name="Kubasova T."/>
            <person name="Cejkova D."/>
            <person name="Rychlik I."/>
        </authorList>
    </citation>
    <scope>NUCLEOTIDE SEQUENCE [LARGE SCALE GENOMIC DNA]</scope>
    <source>
        <strain evidence="7 8">An425</strain>
    </source>
</reference>
<dbReference type="EMBL" id="JACJLT010000304">
    <property type="protein sequence ID" value="MBM6876340.1"/>
    <property type="molecule type" value="Genomic_DNA"/>
</dbReference>
<keyword evidence="3" id="KW-0413">Isomerase</keyword>
<dbReference type="PANTHER" id="PTHR13710">
    <property type="entry name" value="DNA HELICASE RECQ FAMILY MEMBER"/>
    <property type="match status" value="1"/>
</dbReference>
<dbReference type="Gene3D" id="3.40.50.300">
    <property type="entry name" value="P-loop containing nucleotide triphosphate hydrolases"/>
    <property type="match status" value="1"/>
</dbReference>
<evidence type="ECO:0000256" key="2">
    <source>
        <dbReference type="ARBA" id="ARBA00023125"/>
    </source>
</evidence>
<feature type="non-terminal residue" evidence="7">
    <location>
        <position position="1"/>
    </location>
</feature>
<comment type="catalytic activity">
    <reaction evidence="4">
        <text>Couples ATP hydrolysis with the unwinding of duplex DNA by translocating in the 3'-5' direction.</text>
        <dbReference type="EC" id="5.6.2.4"/>
    </reaction>
</comment>
<dbReference type="SMART" id="SM00490">
    <property type="entry name" value="HELICc"/>
    <property type="match status" value="1"/>
</dbReference>
<evidence type="ECO:0000256" key="1">
    <source>
        <dbReference type="ARBA" id="ARBA00005446"/>
    </source>
</evidence>
<evidence type="ECO:0000313" key="8">
    <source>
        <dbReference type="Proteomes" id="UP000728968"/>
    </source>
</evidence>
<feature type="domain" description="Helicase C-terminal" evidence="6">
    <location>
        <begin position="58"/>
        <end position="202"/>
    </location>
</feature>
<comment type="caution">
    <text evidence="7">The sequence shown here is derived from an EMBL/GenBank/DDBJ whole genome shotgun (WGS) entry which is preliminary data.</text>
</comment>
<evidence type="ECO:0000313" key="7">
    <source>
        <dbReference type="EMBL" id="MBM6876340.1"/>
    </source>
</evidence>
<dbReference type="PANTHER" id="PTHR13710:SF105">
    <property type="entry name" value="ATP-DEPENDENT DNA HELICASE Q1"/>
    <property type="match status" value="1"/>
</dbReference>
<proteinExistence type="inferred from homology"/>
<evidence type="ECO:0000256" key="4">
    <source>
        <dbReference type="ARBA" id="ARBA00034617"/>
    </source>
</evidence>
<dbReference type="Proteomes" id="UP000728968">
    <property type="component" value="Unassembled WGS sequence"/>
</dbReference>
<keyword evidence="7" id="KW-0378">Hydrolase</keyword>
<dbReference type="GO" id="GO:0004386">
    <property type="term" value="F:helicase activity"/>
    <property type="evidence" value="ECO:0007669"/>
    <property type="project" value="UniProtKB-KW"/>
</dbReference>
<keyword evidence="7" id="KW-0547">Nucleotide-binding</keyword>
<dbReference type="InterPro" id="IPR027417">
    <property type="entry name" value="P-loop_NTPase"/>
</dbReference>
<feature type="non-terminal residue" evidence="7">
    <location>
        <position position="258"/>
    </location>
</feature>
<protein>
    <recommendedName>
        <fullName evidence="5">DNA 3'-5' helicase</fullName>
        <ecNumber evidence="5">5.6.2.4</ecNumber>
    </recommendedName>
</protein>
<gene>
    <name evidence="7" type="ORF">H6A04_11955</name>
</gene>
<comment type="similarity">
    <text evidence="1">Belongs to the helicase family. RecQ subfamily.</text>
</comment>
<dbReference type="RefSeq" id="WP_239462201.1">
    <property type="nucleotide sequence ID" value="NZ_JACJLT010000304.1"/>
</dbReference>
<dbReference type="PROSITE" id="PS51194">
    <property type="entry name" value="HELICASE_CTER"/>
    <property type="match status" value="1"/>
</dbReference>
<keyword evidence="2" id="KW-0238">DNA-binding</keyword>
<dbReference type="EC" id="5.6.2.4" evidence="5"/>
<keyword evidence="8" id="KW-1185">Reference proteome</keyword>
<dbReference type="SUPFAM" id="SSF52540">
    <property type="entry name" value="P-loop containing nucleoside triphosphate hydrolases"/>
    <property type="match status" value="1"/>
</dbReference>
<keyword evidence="7" id="KW-0347">Helicase</keyword>
<evidence type="ECO:0000256" key="5">
    <source>
        <dbReference type="ARBA" id="ARBA00034808"/>
    </source>
</evidence>
<dbReference type="InterPro" id="IPR001650">
    <property type="entry name" value="Helicase_C-like"/>
</dbReference>
<organism evidence="7 8">
    <name type="scientific">Fusobacterium mortiferum</name>
    <dbReference type="NCBI Taxonomy" id="850"/>
    <lineage>
        <taxon>Bacteria</taxon>
        <taxon>Fusobacteriati</taxon>
        <taxon>Fusobacteriota</taxon>
        <taxon>Fusobacteriia</taxon>
        <taxon>Fusobacteriales</taxon>
        <taxon>Fusobacteriaceae</taxon>
        <taxon>Fusobacterium</taxon>
    </lineage>
</organism>
<name>A0ABS2G6L5_FUSMR</name>
<sequence length="258" mass="29852">IYGGESDTVHEILKELKIDSCNIHIGEVRKDNIHFKVNDFIPGEGSYNFLKEEKTREKIKEKILENKKSIFYFPYAKHASETYTGLNTNVMKRVAYYTGKLDHESRIEAQEEFKDNVKKIMLATKAFGMGVDIPDIENIYHYGLSGDLSDYVQEIGRCARNKDVIGIAEIDFNKLDLKYPKMLRSISGVKQWQMKLVIEKLFELYKLNNYKSAFLLSIESFSHIFTEKEKDLEKKVKQALGLAIITGNVYFSNKSFSK</sequence>
<evidence type="ECO:0000259" key="6">
    <source>
        <dbReference type="PROSITE" id="PS51194"/>
    </source>
</evidence>
<accession>A0ABS2G6L5</accession>